<dbReference type="InterPro" id="IPR001849">
    <property type="entry name" value="PH_domain"/>
</dbReference>
<dbReference type="CDD" id="cd00160">
    <property type="entry name" value="RhoGEF"/>
    <property type="match status" value="1"/>
</dbReference>
<dbReference type="GO" id="GO:0005856">
    <property type="term" value="C:cytoskeleton"/>
    <property type="evidence" value="ECO:0007669"/>
    <property type="project" value="UniProtKB-SubCell"/>
</dbReference>
<evidence type="ECO:0000256" key="12">
    <source>
        <dbReference type="PROSITE-ProRule" id="PRU00091"/>
    </source>
</evidence>
<dbReference type="Gene3D" id="1.20.900.10">
    <property type="entry name" value="Dbl homology (DH) domain"/>
    <property type="match status" value="1"/>
</dbReference>
<dbReference type="GO" id="GO:0005737">
    <property type="term" value="C:cytoplasm"/>
    <property type="evidence" value="ECO:0007669"/>
    <property type="project" value="TreeGrafter"/>
</dbReference>
<evidence type="ECO:0000256" key="2">
    <source>
        <dbReference type="ARBA" id="ARBA00004316"/>
    </source>
</evidence>
<dbReference type="SMART" id="SM00233">
    <property type="entry name" value="PH"/>
    <property type="match status" value="2"/>
</dbReference>
<feature type="domain" description="PH" evidence="14">
    <location>
        <begin position="639"/>
        <end position="736"/>
    </location>
</feature>
<keyword evidence="7" id="KW-0677">Repeat</keyword>
<feature type="compositionally biased region" description="Low complexity" evidence="13">
    <location>
        <begin position="86"/>
        <end position="95"/>
    </location>
</feature>
<sequence>MKEGNNLSVLHLVAHFENERVTSNRNEWSPATPSAFQEAIHSEAFIKPPLQELPKPAWRPQAVQEHIILTIRATASDGEEKESRLRAPSSLLRAPSPLPRAPSPLPRTPSPPLSAPSSPSRTETQLPPQELEVTPGRIELQGSEQIPPQKQRLGKGVSKRYMHSFPNQIPNLSWRMLEGNAQKGQNSDNGESTNQDPEEKKIATELLETEKAYVKRLHLLDQVFCAELLAEARSMKSFPEDVIKLIFSNISSIYQFHCQFFLPELQRRMDDWPHNPRIGDVIQKLAPFLKMYGEYIKNFDKAMEVIGTWTEKCQPFQDIIMDIQKREVSANLSLQHHMLEPVQRIPRYELLLKDYVKKLPPESPDRADAEKALDMIFSAAKHSNAAIAQMERVHKLWEVYDRLGIAEDDFVDPSNELIKEGPIQKISFRFNTTKERYLFLFNNMLLYCVPKVIQMGSAFQVRMKMEMDGMKVKELKDSEFPHTFLISGKQRTLELQARSSEEAESWIQACRGAIEQNEKRSESFKAAAHGSDTGIPEFQAQSEELGKRAPQWIRDNLVTLCMRCMEPFHPITRRRHHCRACGYVVCGKCSDYKANLKYDRNRLNRVCVDCYIFLTGQVLSKDDKKKGILERDSSEVSSQSLMCGFLQLLDKSGKGGVRSWCVVPKDDPYVLYMFAAPQDVKAHTSIPLLGYQVNDLVSHDSRHLFQLVQSTQVHTFMAESEELKRRWVRTIGQAANGETLIPEDELS</sequence>
<dbReference type="Gene3D" id="2.30.29.30">
    <property type="entry name" value="Pleckstrin-homology domain (PH domain)/Phosphotyrosine-binding domain (PTB)"/>
    <property type="match status" value="2"/>
</dbReference>
<evidence type="ECO:0000313" key="18">
    <source>
        <dbReference type="RefSeq" id="XP_030077113.1"/>
    </source>
</evidence>
<dbReference type="Pfam" id="PF22697">
    <property type="entry name" value="SOS1_NGEF_PH"/>
    <property type="match status" value="1"/>
</dbReference>
<evidence type="ECO:0000256" key="4">
    <source>
        <dbReference type="ARBA" id="ARBA00022553"/>
    </source>
</evidence>
<feature type="compositionally biased region" description="Pro residues" evidence="13">
    <location>
        <begin position="96"/>
        <end position="114"/>
    </location>
</feature>
<dbReference type="InterPro" id="IPR055251">
    <property type="entry name" value="SOS1_NGEF_PH"/>
</dbReference>
<proteinExistence type="predicted"/>
<keyword evidence="4" id="KW-0597">Phosphoprotein</keyword>
<dbReference type="SMART" id="SM00064">
    <property type="entry name" value="FYVE"/>
    <property type="match status" value="1"/>
</dbReference>
<keyword evidence="5" id="KW-0344">Guanine-nucleotide releasing factor</keyword>
<evidence type="ECO:0000256" key="5">
    <source>
        <dbReference type="ARBA" id="ARBA00022658"/>
    </source>
</evidence>
<evidence type="ECO:0000259" key="16">
    <source>
        <dbReference type="PROSITE" id="PS50178"/>
    </source>
</evidence>
<feature type="domain" description="PH" evidence="14">
    <location>
        <begin position="416"/>
        <end position="515"/>
    </location>
</feature>
<keyword evidence="10" id="KW-0206">Cytoskeleton</keyword>
<dbReference type="InterPro" id="IPR000306">
    <property type="entry name" value="Znf_FYVE"/>
</dbReference>
<evidence type="ECO:0000256" key="1">
    <source>
        <dbReference type="ARBA" id="ARBA00004245"/>
    </source>
</evidence>
<dbReference type="Proteomes" id="UP000515156">
    <property type="component" value="Chromosome 12"/>
</dbReference>
<feature type="region of interest" description="Disordered" evidence="13">
    <location>
        <begin position="74"/>
        <end position="129"/>
    </location>
</feature>
<accession>A0A6P7ZGR3</accession>
<dbReference type="Pfam" id="PF00169">
    <property type="entry name" value="PH"/>
    <property type="match status" value="1"/>
</dbReference>
<dbReference type="OrthoDB" id="660555at2759"/>
<dbReference type="RefSeq" id="XP_030077113.1">
    <property type="nucleotide sequence ID" value="XM_030221253.1"/>
</dbReference>
<gene>
    <name evidence="18" type="primary">FGD2</name>
</gene>
<dbReference type="PROSITE" id="PS50003">
    <property type="entry name" value="PH_DOMAIN"/>
    <property type="match status" value="2"/>
</dbReference>
<protein>
    <submittedName>
        <fullName evidence="18">FYVE, RhoGEF and PH domain-containing protein 2 isoform X1</fullName>
    </submittedName>
</protein>
<reference evidence="18" key="1">
    <citation type="submission" date="2025-08" db="UniProtKB">
        <authorList>
            <consortium name="RefSeq"/>
        </authorList>
    </citation>
    <scope>IDENTIFICATION</scope>
</reference>
<dbReference type="FunCoup" id="A0A6P7ZGR3">
    <property type="interactions" value="195"/>
</dbReference>
<dbReference type="InParanoid" id="A0A6P7ZGR3"/>
<evidence type="ECO:0000256" key="3">
    <source>
        <dbReference type="ARBA" id="ARBA00022490"/>
    </source>
</evidence>
<evidence type="ECO:0000313" key="17">
    <source>
        <dbReference type="Proteomes" id="UP000515156"/>
    </source>
</evidence>
<keyword evidence="11" id="KW-0966">Cell projection</keyword>
<feature type="domain" description="FYVE-type" evidence="16">
    <location>
        <begin position="555"/>
        <end position="615"/>
    </location>
</feature>
<evidence type="ECO:0000256" key="8">
    <source>
        <dbReference type="ARBA" id="ARBA00022771"/>
    </source>
</evidence>
<dbReference type="GO" id="GO:0007010">
    <property type="term" value="P:cytoskeleton organization"/>
    <property type="evidence" value="ECO:0007669"/>
    <property type="project" value="TreeGrafter"/>
</dbReference>
<dbReference type="SUPFAM" id="SSF48065">
    <property type="entry name" value="DBL homology domain (DH-domain)"/>
    <property type="match status" value="1"/>
</dbReference>
<dbReference type="PROSITE" id="PS50010">
    <property type="entry name" value="DH_2"/>
    <property type="match status" value="1"/>
</dbReference>
<organism evidence="17 18">
    <name type="scientific">Microcaecilia unicolor</name>
    <dbReference type="NCBI Taxonomy" id="1415580"/>
    <lineage>
        <taxon>Eukaryota</taxon>
        <taxon>Metazoa</taxon>
        <taxon>Chordata</taxon>
        <taxon>Craniata</taxon>
        <taxon>Vertebrata</taxon>
        <taxon>Euteleostomi</taxon>
        <taxon>Amphibia</taxon>
        <taxon>Gymnophiona</taxon>
        <taxon>Siphonopidae</taxon>
        <taxon>Microcaecilia</taxon>
    </lineage>
</organism>
<dbReference type="GeneID" id="115481835"/>
<dbReference type="PANTHER" id="PTHR12673:SF82">
    <property type="entry name" value="FYVE, RHOGEF AND PH DOMAIN-CONTAINING PROTEIN 2"/>
    <property type="match status" value="1"/>
</dbReference>
<dbReference type="InterPro" id="IPR035899">
    <property type="entry name" value="DBL_dom_sf"/>
</dbReference>
<keyword evidence="9" id="KW-0862">Zinc</keyword>
<evidence type="ECO:0000256" key="10">
    <source>
        <dbReference type="ARBA" id="ARBA00023212"/>
    </source>
</evidence>
<keyword evidence="3" id="KW-0963">Cytoplasm</keyword>
<dbReference type="SUPFAM" id="SSF50729">
    <property type="entry name" value="PH domain-like"/>
    <property type="match status" value="2"/>
</dbReference>
<dbReference type="Pfam" id="PF01363">
    <property type="entry name" value="FYVE"/>
    <property type="match status" value="1"/>
</dbReference>
<keyword evidence="17" id="KW-1185">Reference proteome</keyword>
<comment type="subcellular location">
    <subcellularLocation>
        <location evidence="2">Cell projection</location>
    </subcellularLocation>
    <subcellularLocation>
        <location evidence="1">Cytoplasm</location>
        <location evidence="1">Cytoskeleton</location>
    </subcellularLocation>
</comment>
<dbReference type="FunFam" id="3.30.40.10:FF:000061">
    <property type="entry name" value="FYVE, RhoGEF and PH domain containing 1"/>
    <property type="match status" value="1"/>
</dbReference>
<feature type="domain" description="DH" evidence="15">
    <location>
        <begin position="198"/>
        <end position="386"/>
    </location>
</feature>
<evidence type="ECO:0000256" key="6">
    <source>
        <dbReference type="ARBA" id="ARBA00022723"/>
    </source>
</evidence>
<dbReference type="InterPro" id="IPR013083">
    <property type="entry name" value="Znf_RING/FYVE/PHD"/>
</dbReference>
<evidence type="ECO:0000256" key="13">
    <source>
        <dbReference type="SAM" id="MobiDB-lite"/>
    </source>
</evidence>
<keyword evidence="8 12" id="KW-0863">Zinc-finger</keyword>
<dbReference type="PANTHER" id="PTHR12673">
    <property type="entry name" value="FACIOGENITAL DYSPLASIA PROTEIN"/>
    <property type="match status" value="1"/>
</dbReference>
<evidence type="ECO:0000256" key="11">
    <source>
        <dbReference type="ARBA" id="ARBA00023273"/>
    </source>
</evidence>
<dbReference type="FunFam" id="1.20.900.10:FF:000013">
    <property type="entry name" value="FYVE, RhoGEF and PH domain-containing protein 4"/>
    <property type="match status" value="1"/>
</dbReference>
<evidence type="ECO:0000256" key="9">
    <source>
        <dbReference type="ARBA" id="ARBA00022833"/>
    </source>
</evidence>
<name>A0A6P7ZGR3_9AMPH</name>
<dbReference type="CTD" id="221472"/>
<dbReference type="PROSITE" id="PS50178">
    <property type="entry name" value="ZF_FYVE"/>
    <property type="match status" value="1"/>
</dbReference>
<evidence type="ECO:0000256" key="7">
    <source>
        <dbReference type="ARBA" id="ARBA00022737"/>
    </source>
</evidence>
<dbReference type="AlphaFoldDB" id="A0A6P7ZGR3"/>
<dbReference type="KEGG" id="muo:115481835"/>
<dbReference type="InterPro" id="IPR035941">
    <property type="entry name" value="FGD1-4_PH2"/>
</dbReference>
<keyword evidence="6" id="KW-0479">Metal-binding</keyword>
<evidence type="ECO:0000259" key="15">
    <source>
        <dbReference type="PROSITE" id="PS50010"/>
    </source>
</evidence>
<dbReference type="InterPro" id="IPR051092">
    <property type="entry name" value="FYVE_RhoGEF_PH"/>
</dbReference>
<evidence type="ECO:0000259" key="14">
    <source>
        <dbReference type="PROSITE" id="PS50003"/>
    </source>
</evidence>
<dbReference type="CDD" id="cd13236">
    <property type="entry name" value="PH2_FGD1-4"/>
    <property type="match status" value="1"/>
</dbReference>
<dbReference type="Gene3D" id="3.30.40.10">
    <property type="entry name" value="Zinc/RING finger domain, C3HC4 (zinc finger)"/>
    <property type="match status" value="1"/>
</dbReference>
<dbReference type="SMART" id="SM00325">
    <property type="entry name" value="RhoGEF"/>
    <property type="match status" value="1"/>
</dbReference>
<dbReference type="GO" id="GO:0005085">
    <property type="term" value="F:guanyl-nucleotide exchange factor activity"/>
    <property type="evidence" value="ECO:0007669"/>
    <property type="project" value="UniProtKB-KW"/>
</dbReference>
<dbReference type="Pfam" id="PF00621">
    <property type="entry name" value="RhoGEF"/>
    <property type="match status" value="1"/>
</dbReference>
<dbReference type="GO" id="GO:0046847">
    <property type="term" value="P:filopodium assembly"/>
    <property type="evidence" value="ECO:0007669"/>
    <property type="project" value="TreeGrafter"/>
</dbReference>
<dbReference type="CDD" id="cd15741">
    <property type="entry name" value="FYVE_FGD1_2_4"/>
    <property type="match status" value="1"/>
</dbReference>
<dbReference type="InterPro" id="IPR000219">
    <property type="entry name" value="DH_dom"/>
</dbReference>
<dbReference type="GO" id="GO:0008270">
    <property type="term" value="F:zinc ion binding"/>
    <property type="evidence" value="ECO:0007669"/>
    <property type="project" value="UniProtKB-KW"/>
</dbReference>
<dbReference type="InterPro" id="IPR017455">
    <property type="entry name" value="Znf_FYVE-rel"/>
</dbReference>
<dbReference type="InterPro" id="IPR011993">
    <property type="entry name" value="PH-like_dom_sf"/>
</dbReference>
<dbReference type="GO" id="GO:0042995">
    <property type="term" value="C:cell projection"/>
    <property type="evidence" value="ECO:0007669"/>
    <property type="project" value="UniProtKB-SubCell"/>
</dbReference>